<dbReference type="GO" id="GO:0046656">
    <property type="term" value="P:folic acid biosynthetic process"/>
    <property type="evidence" value="ECO:0007669"/>
    <property type="project" value="UniProtKB-KW"/>
</dbReference>
<gene>
    <name evidence="12" type="primary">folP</name>
    <name evidence="12" type="ORF">G7070_05125</name>
</gene>
<dbReference type="SUPFAM" id="SSF51717">
    <property type="entry name" value="Dihydropteroate synthetase-like"/>
    <property type="match status" value="1"/>
</dbReference>
<proteinExistence type="inferred from homology"/>
<dbReference type="InterPro" id="IPR011005">
    <property type="entry name" value="Dihydropteroate_synth-like_sf"/>
</dbReference>
<dbReference type="PROSITE" id="PS00792">
    <property type="entry name" value="DHPS_1"/>
    <property type="match status" value="1"/>
</dbReference>
<dbReference type="InterPro" id="IPR000489">
    <property type="entry name" value="Pterin-binding_dom"/>
</dbReference>
<evidence type="ECO:0000313" key="12">
    <source>
        <dbReference type="EMBL" id="QIK73820.1"/>
    </source>
</evidence>
<dbReference type="PANTHER" id="PTHR20941">
    <property type="entry name" value="FOLATE SYNTHESIS PROTEINS"/>
    <property type="match status" value="1"/>
</dbReference>
<protein>
    <recommendedName>
        <fullName evidence="5 10">Dihydropteroate synthase</fullName>
        <shortName evidence="10">DHPS</shortName>
        <ecNumber evidence="5 10">2.5.1.15</ecNumber>
    </recommendedName>
    <alternativeName>
        <fullName evidence="10">Dihydropteroate pyrophosphorylase</fullName>
    </alternativeName>
</protein>
<comment type="cofactor">
    <cofactor evidence="2 10">
        <name>Mg(2+)</name>
        <dbReference type="ChEBI" id="CHEBI:18420"/>
    </cofactor>
</comment>
<evidence type="ECO:0000256" key="4">
    <source>
        <dbReference type="ARBA" id="ARBA00009503"/>
    </source>
</evidence>
<evidence type="ECO:0000256" key="8">
    <source>
        <dbReference type="ARBA" id="ARBA00022842"/>
    </source>
</evidence>
<dbReference type="EC" id="2.5.1.15" evidence="5 10"/>
<comment type="similarity">
    <text evidence="4 10">Belongs to the DHPS family.</text>
</comment>
<keyword evidence="7 10" id="KW-0479">Metal-binding</keyword>
<evidence type="ECO:0000256" key="9">
    <source>
        <dbReference type="ARBA" id="ARBA00022909"/>
    </source>
</evidence>
<dbReference type="UniPathway" id="UPA00077">
    <property type="reaction ID" value="UER00156"/>
</dbReference>
<keyword evidence="9 10" id="KW-0289">Folate biosynthesis</keyword>
<evidence type="ECO:0000256" key="6">
    <source>
        <dbReference type="ARBA" id="ARBA00022679"/>
    </source>
</evidence>
<dbReference type="KEGG" id="prv:G7070_05125"/>
<dbReference type="PROSITE" id="PS50972">
    <property type="entry name" value="PTERIN_BINDING"/>
    <property type="match status" value="1"/>
</dbReference>
<dbReference type="Gene3D" id="3.20.20.20">
    <property type="entry name" value="Dihydropteroate synthase-like"/>
    <property type="match status" value="1"/>
</dbReference>
<keyword evidence="6 10" id="KW-0808">Transferase</keyword>
<evidence type="ECO:0000259" key="11">
    <source>
        <dbReference type="PROSITE" id="PS50972"/>
    </source>
</evidence>
<dbReference type="NCBIfam" id="TIGR01496">
    <property type="entry name" value="DHPS"/>
    <property type="match status" value="1"/>
</dbReference>
<dbReference type="Pfam" id="PF00809">
    <property type="entry name" value="Pterin_bind"/>
    <property type="match status" value="1"/>
</dbReference>
<dbReference type="AlphaFoldDB" id="A0A6G7YAM5"/>
<dbReference type="PROSITE" id="PS00793">
    <property type="entry name" value="DHPS_2"/>
    <property type="match status" value="1"/>
</dbReference>
<accession>A0A6G7YAM5</accession>
<dbReference type="EMBL" id="CP049865">
    <property type="protein sequence ID" value="QIK73820.1"/>
    <property type="molecule type" value="Genomic_DNA"/>
</dbReference>
<dbReference type="Proteomes" id="UP000501058">
    <property type="component" value="Chromosome"/>
</dbReference>
<comment type="pathway">
    <text evidence="3 10">Cofactor biosynthesis; tetrahydrofolate biosynthesis; 7,8-dihydrofolate from 2-amino-4-hydroxy-6-hydroxymethyl-7,8-dihydropteridine diphosphate and 4-aminobenzoate: step 1/2.</text>
</comment>
<evidence type="ECO:0000256" key="7">
    <source>
        <dbReference type="ARBA" id="ARBA00022723"/>
    </source>
</evidence>
<dbReference type="GO" id="GO:0046654">
    <property type="term" value="P:tetrahydrofolate biosynthetic process"/>
    <property type="evidence" value="ECO:0007669"/>
    <property type="project" value="UniProtKB-UniPathway"/>
</dbReference>
<evidence type="ECO:0000256" key="2">
    <source>
        <dbReference type="ARBA" id="ARBA00001946"/>
    </source>
</evidence>
<evidence type="ECO:0000313" key="13">
    <source>
        <dbReference type="Proteomes" id="UP000501058"/>
    </source>
</evidence>
<keyword evidence="8 10" id="KW-0460">Magnesium</keyword>
<evidence type="ECO:0000256" key="3">
    <source>
        <dbReference type="ARBA" id="ARBA00004763"/>
    </source>
</evidence>
<dbReference type="InterPro" id="IPR045031">
    <property type="entry name" value="DHP_synth-like"/>
</dbReference>
<feature type="domain" description="Pterin-binding" evidence="11">
    <location>
        <begin position="1"/>
        <end position="256"/>
    </location>
</feature>
<comment type="catalytic activity">
    <reaction evidence="1">
        <text>(7,8-dihydropterin-6-yl)methyl diphosphate + 4-aminobenzoate = 7,8-dihydropteroate + diphosphate</text>
        <dbReference type="Rhea" id="RHEA:19949"/>
        <dbReference type="ChEBI" id="CHEBI:17836"/>
        <dbReference type="ChEBI" id="CHEBI:17839"/>
        <dbReference type="ChEBI" id="CHEBI:33019"/>
        <dbReference type="ChEBI" id="CHEBI:72950"/>
        <dbReference type="EC" id="2.5.1.15"/>
    </reaction>
</comment>
<organism evidence="12 13">
    <name type="scientific">Propioniciclava coleopterorum</name>
    <dbReference type="NCBI Taxonomy" id="2714937"/>
    <lineage>
        <taxon>Bacteria</taxon>
        <taxon>Bacillati</taxon>
        <taxon>Actinomycetota</taxon>
        <taxon>Actinomycetes</taxon>
        <taxon>Propionibacteriales</taxon>
        <taxon>Propionibacteriaceae</taxon>
        <taxon>Propioniciclava</taxon>
    </lineage>
</organism>
<reference evidence="12 13" key="1">
    <citation type="submission" date="2020-03" db="EMBL/GenBank/DDBJ databases">
        <title>Propioniciclava sp. nov., isolated from Hydrophilus acuminatus.</title>
        <authorList>
            <person name="Hyun D.-W."/>
            <person name="Bae J.-W."/>
        </authorList>
    </citation>
    <scope>NUCLEOTIDE SEQUENCE [LARGE SCALE GENOMIC DNA]</scope>
    <source>
        <strain evidence="12 13">HDW11</strain>
    </source>
</reference>
<dbReference type="GO" id="GO:0005829">
    <property type="term" value="C:cytosol"/>
    <property type="evidence" value="ECO:0007669"/>
    <property type="project" value="TreeGrafter"/>
</dbReference>
<evidence type="ECO:0000256" key="1">
    <source>
        <dbReference type="ARBA" id="ARBA00000012"/>
    </source>
</evidence>
<evidence type="ECO:0000256" key="5">
    <source>
        <dbReference type="ARBA" id="ARBA00012458"/>
    </source>
</evidence>
<dbReference type="GO" id="GO:0046872">
    <property type="term" value="F:metal ion binding"/>
    <property type="evidence" value="ECO:0007669"/>
    <property type="project" value="UniProtKB-KW"/>
</dbReference>
<dbReference type="InterPro" id="IPR006390">
    <property type="entry name" value="DHP_synth_dom"/>
</dbReference>
<dbReference type="PANTHER" id="PTHR20941:SF1">
    <property type="entry name" value="FOLIC ACID SYNTHESIS PROTEIN FOL1"/>
    <property type="match status" value="1"/>
</dbReference>
<dbReference type="GO" id="GO:0004156">
    <property type="term" value="F:dihydropteroate synthase activity"/>
    <property type="evidence" value="ECO:0007669"/>
    <property type="project" value="UniProtKB-EC"/>
</dbReference>
<comment type="function">
    <text evidence="10">Catalyzes the condensation of para-aminobenzoate (pABA) with 6-hydroxymethyl-7,8-dihydropterin diphosphate (DHPt-PP) to form 7,8-dihydropteroate (H2Pte), the immediate precursor of folate derivatives.</text>
</comment>
<evidence type="ECO:0000256" key="10">
    <source>
        <dbReference type="RuleBase" id="RU361205"/>
    </source>
</evidence>
<sequence length="268" mass="27393">MVGILNVTPDSFSDGGRWADPAAALGHGLRLAADGADLVDVGGESTRPGAARVAPADELARVLPVVEGLVAAGVPVSVDTSRASVAAACLAAGASWINDVTGGLGDPEMLDLVAASGAGYIAMHTRGESSDMADRAHYSDVVGEVAAELAARRDAALAAGIAADRLVLDPGVGFAKNASHNWEILQRWDAFEALGQPLLLAVSRKAFLGRLLGGDDTPVPPAERDDASVALTAVFAARGVWGVRVHPVKSHVDAVRAVSRLTRSEGDD</sequence>
<dbReference type="CDD" id="cd00739">
    <property type="entry name" value="DHPS"/>
    <property type="match status" value="1"/>
</dbReference>
<keyword evidence="13" id="KW-1185">Reference proteome</keyword>
<name>A0A6G7YAM5_9ACTN</name>